<dbReference type="Proteomes" id="UP001205105">
    <property type="component" value="Unassembled WGS sequence"/>
</dbReference>
<dbReference type="SUPFAM" id="SSF47473">
    <property type="entry name" value="EF-hand"/>
    <property type="match status" value="1"/>
</dbReference>
<evidence type="ECO:0000256" key="4">
    <source>
        <dbReference type="SAM" id="Phobius"/>
    </source>
</evidence>
<keyword evidence="7" id="KW-1185">Reference proteome</keyword>
<proteinExistence type="inferred from homology"/>
<feature type="region of interest" description="Disordered" evidence="3">
    <location>
        <begin position="372"/>
        <end position="394"/>
    </location>
</feature>
<sequence>MRGSLAGSSATGLGAWASWIAAGAPGLPGCSGTAAAAAARLRLAAALLPCLPAAQQLLSLHGKHASSTWAHQAVGQPLVSSFGGLAHAPAAGPQLTHSGGFSSGGSSPSRQQYAAGSAFGSAAQQLVSLRAFRGTAAEQRMWGSHWDKRHIYGSSHAEALGVVEKLHDEVPVVVPASHQRHLWEVLEFRPDSTCLETWKSPDVMGLHPRDVYLFASDVGLGQRAMLAARGGAILFRTAVCKAVVYWDKAVLFPSRRLSDTVKISQSIKAAIVQTSPLPFELKVLEALLSETARAYANKSKRLAIVAETVLTDINTNFSSSAGELQRLIPIQRKLTEVQNDVQEVLEAIGDVVNDDAEIKKLCLAERQERTHAASAAAKSGQPHLPPALETRGGRTPEMRMASSIMESYEFKLQGTHSSLKEVLENMEQTRTVWHMQVCVIPATAVTVRGIISLGAVTATLPAAYFGMNLSSGLEELSGVFWPVVQISLLTGSAAAALMYGYWKIGPKRRYKARMRDMRSLRDLLIFHLDDLDDIMETVKDRARSGTAVSKKEFTTIVQQAVRGKPMSKDEVELLYRVFDTNKDGFLELSEMVRIEEHIDDEFRNAQY</sequence>
<evidence type="ECO:0000256" key="3">
    <source>
        <dbReference type="SAM" id="MobiDB-lite"/>
    </source>
</evidence>
<name>A0AAD5DN49_9CHLO</name>
<dbReference type="AlphaFoldDB" id="A0AAD5DN49"/>
<comment type="caution">
    <text evidence="6">The sequence shown here is derived from an EMBL/GenBank/DDBJ whole genome shotgun (WGS) entry which is preliminary data.</text>
</comment>
<dbReference type="Gene3D" id="1.10.238.10">
    <property type="entry name" value="EF-hand"/>
    <property type="match status" value="1"/>
</dbReference>
<comment type="similarity">
    <text evidence="1">Belongs to the CorA metal ion transporter (MIT) (TC 1.A.35.5) family.</text>
</comment>
<evidence type="ECO:0000256" key="1">
    <source>
        <dbReference type="ARBA" id="ARBA00007535"/>
    </source>
</evidence>
<keyword evidence="4" id="KW-1133">Transmembrane helix</keyword>
<dbReference type="PANTHER" id="PTHR13890:SF42">
    <property type="entry name" value="MAGNESIUM TRANSPORTER"/>
    <property type="match status" value="1"/>
</dbReference>
<feature type="transmembrane region" description="Helical" evidence="4">
    <location>
        <begin position="479"/>
        <end position="502"/>
    </location>
</feature>
<evidence type="ECO:0000313" key="6">
    <source>
        <dbReference type="EMBL" id="KAI7839393.1"/>
    </source>
</evidence>
<dbReference type="Gene3D" id="1.20.58.340">
    <property type="entry name" value="Magnesium transport protein CorA, transmembrane region"/>
    <property type="match status" value="1"/>
</dbReference>
<dbReference type="PROSITE" id="PS50222">
    <property type="entry name" value="EF_HAND_2"/>
    <property type="match status" value="1"/>
</dbReference>
<dbReference type="InterPro" id="IPR011992">
    <property type="entry name" value="EF-hand-dom_pair"/>
</dbReference>
<keyword evidence="4" id="KW-0472">Membrane</keyword>
<dbReference type="GO" id="GO:0015095">
    <property type="term" value="F:magnesium ion transmembrane transporter activity"/>
    <property type="evidence" value="ECO:0007669"/>
    <property type="project" value="TreeGrafter"/>
</dbReference>
<gene>
    <name evidence="6" type="ORF">COHA_006794</name>
</gene>
<dbReference type="GO" id="GO:0005509">
    <property type="term" value="F:calcium ion binding"/>
    <property type="evidence" value="ECO:0007669"/>
    <property type="project" value="InterPro"/>
</dbReference>
<reference evidence="6" key="1">
    <citation type="submission" date="2020-11" db="EMBL/GenBank/DDBJ databases">
        <title>Chlorella ohadii genome sequencing and assembly.</title>
        <authorList>
            <person name="Murik O."/>
            <person name="Treves H."/>
            <person name="Kedem I."/>
            <person name="Shotland Y."/>
            <person name="Kaplan A."/>
        </authorList>
    </citation>
    <scope>NUCLEOTIDE SEQUENCE</scope>
    <source>
        <strain evidence="6">1</strain>
    </source>
</reference>
<dbReference type="CDD" id="cd00051">
    <property type="entry name" value="EFh"/>
    <property type="match status" value="1"/>
</dbReference>
<evidence type="ECO:0000256" key="2">
    <source>
        <dbReference type="ARBA" id="ARBA00022837"/>
    </source>
</evidence>
<keyword evidence="4" id="KW-0812">Transmembrane</keyword>
<accession>A0AAD5DN49</accession>
<dbReference type="InterPro" id="IPR002048">
    <property type="entry name" value="EF_hand_dom"/>
</dbReference>
<keyword evidence="2" id="KW-0106">Calcium</keyword>
<organism evidence="6 7">
    <name type="scientific">Chlorella ohadii</name>
    <dbReference type="NCBI Taxonomy" id="2649997"/>
    <lineage>
        <taxon>Eukaryota</taxon>
        <taxon>Viridiplantae</taxon>
        <taxon>Chlorophyta</taxon>
        <taxon>core chlorophytes</taxon>
        <taxon>Trebouxiophyceae</taxon>
        <taxon>Chlorellales</taxon>
        <taxon>Chlorellaceae</taxon>
        <taxon>Chlorella clade</taxon>
        <taxon>Chlorella</taxon>
    </lineage>
</organism>
<feature type="domain" description="EF-hand" evidence="5">
    <location>
        <begin position="566"/>
        <end position="601"/>
    </location>
</feature>
<evidence type="ECO:0000259" key="5">
    <source>
        <dbReference type="PROSITE" id="PS50222"/>
    </source>
</evidence>
<dbReference type="InterPro" id="IPR018247">
    <property type="entry name" value="EF_Hand_1_Ca_BS"/>
</dbReference>
<dbReference type="InterPro" id="IPR039204">
    <property type="entry name" value="MRS2-like"/>
</dbReference>
<dbReference type="PROSITE" id="PS00018">
    <property type="entry name" value="EF_HAND_1"/>
    <property type="match status" value="1"/>
</dbReference>
<feature type="region of interest" description="Disordered" evidence="3">
    <location>
        <begin position="93"/>
        <end position="113"/>
    </location>
</feature>
<dbReference type="PANTHER" id="PTHR13890">
    <property type="entry name" value="RNA SPLICING PROTEIN MRS2, MITOCHONDRIAL"/>
    <property type="match status" value="1"/>
</dbReference>
<dbReference type="EMBL" id="JADXDR010000101">
    <property type="protein sequence ID" value="KAI7839393.1"/>
    <property type="molecule type" value="Genomic_DNA"/>
</dbReference>
<evidence type="ECO:0000313" key="7">
    <source>
        <dbReference type="Proteomes" id="UP001205105"/>
    </source>
</evidence>
<protein>
    <recommendedName>
        <fullName evidence="5">EF-hand domain-containing protein</fullName>
    </recommendedName>
</protein>
<feature type="compositionally biased region" description="Low complexity" evidence="3">
    <location>
        <begin position="98"/>
        <end position="113"/>
    </location>
</feature>
<dbReference type="Pfam" id="PF22099">
    <property type="entry name" value="MRS2-like"/>
    <property type="match status" value="1"/>
</dbReference>